<dbReference type="PANTHER" id="PTHR35293:SF10">
    <property type="entry name" value="EGG CELL-SECRETED PROTEIN 1.2-RELATED"/>
    <property type="match status" value="1"/>
</dbReference>
<feature type="chain" id="PRO_5030799976" description="Prolamin-like domain-containing protein" evidence="9">
    <location>
        <begin position="21"/>
        <end position="161"/>
    </location>
</feature>
<evidence type="ECO:0000256" key="8">
    <source>
        <dbReference type="ARBA" id="ARBA00034484"/>
    </source>
</evidence>
<dbReference type="PANTHER" id="PTHR35293">
    <property type="entry name" value="EGG CELL-SECRETED PROTEIN 1.5"/>
    <property type="match status" value="1"/>
</dbReference>
<evidence type="ECO:0000256" key="4">
    <source>
        <dbReference type="ARBA" id="ARBA00022729"/>
    </source>
</evidence>
<keyword evidence="6" id="KW-0968">Cytoplasmic vesicle</keyword>
<feature type="domain" description="Prolamin-like" evidence="10">
    <location>
        <begin position="65"/>
        <end position="129"/>
    </location>
</feature>
<evidence type="ECO:0000256" key="5">
    <source>
        <dbReference type="ARBA" id="ARBA00023279"/>
    </source>
</evidence>
<proteinExistence type="inferred from homology"/>
<dbReference type="Pfam" id="PF05617">
    <property type="entry name" value="Prolamin_like"/>
    <property type="match status" value="1"/>
</dbReference>
<sequence>MMNTTTLMAVVVLLSWPVLIDNNIVEARRDFPATMTAAVASVTGKEKNNFHNIRERLETSGGLVECWTALLELKSCSNEIVLFFLNGQTNIGHDCCRSVVFIARNCWPAMLTSLGFTVQEGDILQGYCDAIAAAPPPPAAVPSPSPAPSVVPPLAKTTLFD</sequence>
<gene>
    <name evidence="11" type="primary">LOC115713516</name>
</gene>
<dbReference type="Proteomes" id="UP000596661">
    <property type="component" value="Chromosome 4"/>
</dbReference>
<evidence type="ECO:0000259" key="10">
    <source>
        <dbReference type="Pfam" id="PF05617"/>
    </source>
</evidence>
<keyword evidence="5" id="KW-0278">Fertilization</keyword>
<evidence type="ECO:0000256" key="6">
    <source>
        <dbReference type="ARBA" id="ARBA00023329"/>
    </source>
</evidence>
<reference evidence="11" key="1">
    <citation type="submission" date="2018-11" db="EMBL/GenBank/DDBJ databases">
        <authorList>
            <person name="Grassa J C."/>
        </authorList>
    </citation>
    <scope>NUCLEOTIDE SEQUENCE [LARGE SCALE GENOMIC DNA]</scope>
</reference>
<dbReference type="GO" id="GO:2000008">
    <property type="term" value="P:regulation of protein localization to cell surface"/>
    <property type="evidence" value="ECO:0007669"/>
    <property type="project" value="UniProtKB-ARBA"/>
</dbReference>
<keyword evidence="3" id="KW-0964">Secreted</keyword>
<reference evidence="11" key="2">
    <citation type="submission" date="2021-03" db="UniProtKB">
        <authorList>
            <consortium name="EnsemblPlants"/>
        </authorList>
    </citation>
    <scope>IDENTIFICATION</scope>
</reference>
<dbReference type="InterPro" id="IPR044711">
    <property type="entry name" value="EC11-15"/>
</dbReference>
<evidence type="ECO:0000313" key="11">
    <source>
        <dbReference type="EnsemblPlants" id="cds.evm.model.04.1284"/>
    </source>
</evidence>
<comment type="subcellular location">
    <subcellularLocation>
        <location evidence="1">Cytoplasmic vesicle</location>
    </subcellularLocation>
    <subcellularLocation>
        <location evidence="2">Secreted</location>
    </subcellularLocation>
</comment>
<evidence type="ECO:0000313" key="12">
    <source>
        <dbReference type="Proteomes" id="UP000596661"/>
    </source>
</evidence>
<name>A0A803PCG5_CANSA</name>
<dbReference type="InterPro" id="IPR008502">
    <property type="entry name" value="Prolamin-like"/>
</dbReference>
<comment type="function">
    <text evidence="7">Involved in the regulation of gamete interactions during the double fertilization and to prevent multiple-pollen tube attraction; mediates the redistribution of the gamete fusogen HAP2/GCS1 to the cell surface after secretion upon sperm arrival.</text>
</comment>
<keyword evidence="12" id="KW-1185">Reference proteome</keyword>
<evidence type="ECO:0000256" key="1">
    <source>
        <dbReference type="ARBA" id="ARBA00004541"/>
    </source>
</evidence>
<dbReference type="GO" id="GO:0009567">
    <property type="term" value="P:double fertilization forming a zygote and endosperm"/>
    <property type="evidence" value="ECO:0007669"/>
    <property type="project" value="InterPro"/>
</dbReference>
<dbReference type="GO" id="GO:0005576">
    <property type="term" value="C:extracellular region"/>
    <property type="evidence" value="ECO:0007669"/>
    <property type="project" value="UniProtKB-SubCell"/>
</dbReference>
<evidence type="ECO:0000256" key="2">
    <source>
        <dbReference type="ARBA" id="ARBA00004613"/>
    </source>
</evidence>
<accession>A0A803PCG5</accession>
<dbReference type="GO" id="GO:0080155">
    <property type="term" value="P:regulation of double fertilization forming a zygote and endosperm"/>
    <property type="evidence" value="ECO:0007669"/>
    <property type="project" value="UniProtKB-ARBA"/>
</dbReference>
<evidence type="ECO:0000256" key="3">
    <source>
        <dbReference type="ARBA" id="ARBA00022525"/>
    </source>
</evidence>
<feature type="signal peptide" evidence="9">
    <location>
        <begin position="1"/>
        <end position="20"/>
    </location>
</feature>
<organism evidence="11 12">
    <name type="scientific">Cannabis sativa</name>
    <name type="common">Hemp</name>
    <name type="synonym">Marijuana</name>
    <dbReference type="NCBI Taxonomy" id="3483"/>
    <lineage>
        <taxon>Eukaryota</taxon>
        <taxon>Viridiplantae</taxon>
        <taxon>Streptophyta</taxon>
        <taxon>Embryophyta</taxon>
        <taxon>Tracheophyta</taxon>
        <taxon>Spermatophyta</taxon>
        <taxon>Magnoliopsida</taxon>
        <taxon>eudicotyledons</taxon>
        <taxon>Gunneridae</taxon>
        <taxon>Pentapetalae</taxon>
        <taxon>rosids</taxon>
        <taxon>fabids</taxon>
        <taxon>Rosales</taxon>
        <taxon>Cannabaceae</taxon>
        <taxon>Cannabis</taxon>
    </lineage>
</organism>
<evidence type="ECO:0000256" key="9">
    <source>
        <dbReference type="SAM" id="SignalP"/>
    </source>
</evidence>
<comment type="similarity">
    <text evidence="8">Belongs to the plant egg cell-secreted peptide family.</text>
</comment>
<dbReference type="OMA" id="FIARNCW"/>
<evidence type="ECO:0000256" key="7">
    <source>
        <dbReference type="ARBA" id="ARBA00034457"/>
    </source>
</evidence>
<dbReference type="EnsemblPlants" id="evm.model.04.1284">
    <property type="protein sequence ID" value="cds.evm.model.04.1284"/>
    <property type="gene ID" value="evm.TU.04.1284"/>
</dbReference>
<keyword evidence="4 9" id="KW-0732">Signal</keyword>
<dbReference type="Gramene" id="evm.model.04.1284">
    <property type="protein sequence ID" value="cds.evm.model.04.1284"/>
    <property type="gene ID" value="evm.TU.04.1284"/>
</dbReference>
<dbReference type="GO" id="GO:0031410">
    <property type="term" value="C:cytoplasmic vesicle"/>
    <property type="evidence" value="ECO:0007669"/>
    <property type="project" value="UniProtKB-SubCell"/>
</dbReference>
<protein>
    <recommendedName>
        <fullName evidence="10">Prolamin-like domain-containing protein</fullName>
    </recommendedName>
</protein>
<dbReference type="AlphaFoldDB" id="A0A803PCG5"/>
<dbReference type="EMBL" id="UZAU01000382">
    <property type="status" value="NOT_ANNOTATED_CDS"/>
    <property type="molecule type" value="Genomic_DNA"/>
</dbReference>